<dbReference type="Pfam" id="PF00233">
    <property type="entry name" value="PDEase_I"/>
    <property type="match status" value="1"/>
</dbReference>
<organism evidence="6 7">
    <name type="scientific">Megaselia scalaris</name>
    <name type="common">Humpbacked fly</name>
    <name type="synonym">Phora scalaris</name>
    <dbReference type="NCBI Taxonomy" id="36166"/>
    <lineage>
        <taxon>Eukaryota</taxon>
        <taxon>Metazoa</taxon>
        <taxon>Ecdysozoa</taxon>
        <taxon>Arthropoda</taxon>
        <taxon>Hexapoda</taxon>
        <taxon>Insecta</taxon>
        <taxon>Pterygota</taxon>
        <taxon>Neoptera</taxon>
        <taxon>Endopterygota</taxon>
        <taxon>Diptera</taxon>
        <taxon>Brachycera</taxon>
        <taxon>Muscomorpha</taxon>
        <taxon>Platypezoidea</taxon>
        <taxon>Phoridae</taxon>
        <taxon>Megaseliini</taxon>
        <taxon>Megaselia</taxon>
    </lineage>
</organism>
<dbReference type="InterPro" id="IPR023088">
    <property type="entry name" value="PDEase"/>
</dbReference>
<feature type="active site" description="Proton donor" evidence="3">
    <location>
        <position position="30"/>
    </location>
</feature>
<dbReference type="InterPro" id="IPR036971">
    <property type="entry name" value="PDEase_catalytic_dom_sf"/>
</dbReference>
<dbReference type="EMBL" id="CAQQ02102286">
    <property type="status" value="NOT_ANNOTATED_CDS"/>
    <property type="molecule type" value="Genomic_DNA"/>
</dbReference>
<feature type="domain" description="PDEase" evidence="5">
    <location>
        <begin position="1"/>
        <end position="159"/>
    </location>
</feature>
<sequence length="159" mass="19015">MFKDLDFMERFHIDYEMLSVTKNYRNVKYHNWRHAFNVAPMFSILTTTQCWRVFEDIKCLALIIGCLCHDLDHRGTNNSFQIKASSPLVQLYSTSTMEHHHFDQYLMDCLHYNTKEIEKREADLVSLEFFEQGDMEKQGLKILPIDIINREKEDQLPMM</sequence>
<dbReference type="Gene3D" id="1.10.1300.10">
    <property type="entry name" value="3'5'-cyclic nucleotide phosphodiesterase, catalytic domain"/>
    <property type="match status" value="1"/>
</dbReference>
<dbReference type="GO" id="GO:0007165">
    <property type="term" value="P:signal transduction"/>
    <property type="evidence" value="ECO:0007669"/>
    <property type="project" value="InterPro"/>
</dbReference>
<dbReference type="STRING" id="36166.T1GJZ6"/>
<dbReference type="CDD" id="cd00077">
    <property type="entry name" value="HDc"/>
    <property type="match status" value="1"/>
</dbReference>
<dbReference type="EnsemblMetazoa" id="MESCA003806-RA">
    <property type="protein sequence ID" value="MESCA003806-PA"/>
    <property type="gene ID" value="MESCA003806"/>
</dbReference>
<evidence type="ECO:0000313" key="6">
    <source>
        <dbReference type="EnsemblMetazoa" id="MESCA003806-PA"/>
    </source>
</evidence>
<dbReference type="InterPro" id="IPR003607">
    <property type="entry name" value="HD/PDEase_dom"/>
</dbReference>
<feature type="binding site" evidence="4">
    <location>
        <position position="70"/>
    </location>
    <ligand>
        <name>Zn(2+)</name>
        <dbReference type="ChEBI" id="CHEBI:29105"/>
        <label>2</label>
    </ligand>
</feature>
<keyword evidence="2" id="KW-0378">Hydrolase</keyword>
<feature type="binding site" evidence="4">
    <location>
        <position position="34"/>
    </location>
    <ligand>
        <name>Zn(2+)</name>
        <dbReference type="ChEBI" id="CHEBI:29105"/>
        <label>1</label>
    </ligand>
</feature>
<dbReference type="GO" id="GO:0004114">
    <property type="term" value="F:3',5'-cyclic-nucleotide phosphodiesterase activity"/>
    <property type="evidence" value="ECO:0007669"/>
    <property type="project" value="InterPro"/>
</dbReference>
<evidence type="ECO:0000256" key="4">
    <source>
        <dbReference type="PIRSR" id="PIRSR623088-3"/>
    </source>
</evidence>
<reference evidence="7" key="1">
    <citation type="submission" date="2013-02" db="EMBL/GenBank/DDBJ databases">
        <authorList>
            <person name="Hughes D."/>
        </authorList>
    </citation>
    <scope>NUCLEOTIDE SEQUENCE</scope>
    <source>
        <strain>Durham</strain>
        <strain evidence="7">NC isolate 2 -- Noor lab</strain>
    </source>
</reference>
<dbReference type="PRINTS" id="PR00387">
    <property type="entry name" value="PDIESTERASE1"/>
</dbReference>
<dbReference type="AlphaFoldDB" id="T1GJZ6"/>
<feature type="binding site" evidence="4">
    <location>
        <position position="69"/>
    </location>
    <ligand>
        <name>Zn(2+)</name>
        <dbReference type="ChEBI" id="CHEBI:29105"/>
        <label>1</label>
    </ligand>
</feature>
<proteinExistence type="predicted"/>
<evidence type="ECO:0000256" key="2">
    <source>
        <dbReference type="ARBA" id="ARBA00022801"/>
    </source>
</evidence>
<evidence type="ECO:0000256" key="1">
    <source>
        <dbReference type="ARBA" id="ARBA00022723"/>
    </source>
</evidence>
<evidence type="ECO:0000256" key="3">
    <source>
        <dbReference type="PIRSR" id="PIRSR623088-1"/>
    </source>
</evidence>
<evidence type="ECO:0000313" key="7">
    <source>
        <dbReference type="Proteomes" id="UP000015102"/>
    </source>
</evidence>
<evidence type="ECO:0000259" key="5">
    <source>
        <dbReference type="PROSITE" id="PS51845"/>
    </source>
</evidence>
<keyword evidence="7" id="KW-1185">Reference proteome</keyword>
<name>T1GJZ6_MEGSC</name>
<dbReference type="GO" id="GO:0046872">
    <property type="term" value="F:metal ion binding"/>
    <property type="evidence" value="ECO:0007669"/>
    <property type="project" value="UniProtKB-KW"/>
</dbReference>
<dbReference type="PROSITE" id="PS00126">
    <property type="entry name" value="PDEASE_I_1"/>
    <property type="match status" value="1"/>
</dbReference>
<reference evidence="6" key="2">
    <citation type="submission" date="2015-06" db="UniProtKB">
        <authorList>
            <consortium name="EnsemblMetazoa"/>
        </authorList>
    </citation>
    <scope>IDENTIFICATION</scope>
</reference>
<dbReference type="PANTHER" id="PTHR11347">
    <property type="entry name" value="CYCLIC NUCLEOTIDE PHOSPHODIESTERASE"/>
    <property type="match status" value="1"/>
</dbReference>
<dbReference type="InterPro" id="IPR023174">
    <property type="entry name" value="PDEase_CS"/>
</dbReference>
<feature type="binding site" evidence="4">
    <location>
        <position position="70"/>
    </location>
    <ligand>
        <name>Zn(2+)</name>
        <dbReference type="ChEBI" id="CHEBI:29105"/>
        <label>1</label>
    </ligand>
</feature>
<dbReference type="PROSITE" id="PS51845">
    <property type="entry name" value="PDEASE_I_2"/>
    <property type="match status" value="1"/>
</dbReference>
<accession>T1GJZ6</accession>
<dbReference type="HOGENOM" id="CLU_1662799_0_0_1"/>
<dbReference type="SUPFAM" id="SSF109604">
    <property type="entry name" value="HD-domain/PDEase-like"/>
    <property type="match status" value="1"/>
</dbReference>
<keyword evidence="1 4" id="KW-0479">Metal-binding</keyword>
<protein>
    <recommendedName>
        <fullName evidence="5">PDEase domain-containing protein</fullName>
    </recommendedName>
</protein>
<dbReference type="Proteomes" id="UP000015102">
    <property type="component" value="Unassembled WGS sequence"/>
</dbReference>
<dbReference type="InterPro" id="IPR002073">
    <property type="entry name" value="PDEase_catalytic_dom"/>
</dbReference>